<dbReference type="Gene3D" id="1.10.420.10">
    <property type="entry name" value="Peroxidase, domain 2"/>
    <property type="match status" value="1"/>
</dbReference>
<dbReference type="AlphaFoldDB" id="Q114Q5"/>
<evidence type="ECO:0000256" key="5">
    <source>
        <dbReference type="ARBA" id="ARBA00023002"/>
    </source>
</evidence>
<dbReference type="GO" id="GO:0070301">
    <property type="term" value="P:cellular response to hydrogen peroxide"/>
    <property type="evidence" value="ECO:0007669"/>
    <property type="project" value="TreeGrafter"/>
</dbReference>
<protein>
    <submittedName>
        <fullName evidence="11">Catalase</fullName>
        <ecNumber evidence="11">1.11.1.6</ecNumber>
    </submittedName>
</protein>
<dbReference type="RefSeq" id="WP_011611394.1">
    <property type="nucleotide sequence ID" value="NC_008312.1"/>
</dbReference>
<comment type="cofactor">
    <cofactor evidence="1">
        <name>heme b</name>
        <dbReference type="ChEBI" id="CHEBI:60344"/>
    </cofactor>
</comment>
<dbReference type="PANTHER" id="PTHR30555:SF0">
    <property type="entry name" value="CATALASE-PEROXIDASE"/>
    <property type="match status" value="1"/>
</dbReference>
<name>Q114Q5_TRIEI</name>
<gene>
    <name evidence="11" type="ordered locus">Tery_1759</name>
</gene>
<accession>Q114Q5</accession>
<evidence type="ECO:0000256" key="3">
    <source>
        <dbReference type="ARBA" id="ARBA00022617"/>
    </source>
</evidence>
<evidence type="ECO:0000256" key="8">
    <source>
        <dbReference type="ARBA" id="ARBA00049145"/>
    </source>
</evidence>
<dbReference type="GO" id="GO:0046872">
    <property type="term" value="F:metal ion binding"/>
    <property type="evidence" value="ECO:0007669"/>
    <property type="project" value="UniProtKB-KW"/>
</dbReference>
<dbReference type="PANTHER" id="PTHR30555">
    <property type="entry name" value="HYDROPEROXIDASE I, BIFUNCTIONAL CATALASE-PEROXIDASE"/>
    <property type="match status" value="1"/>
</dbReference>
<keyword evidence="4" id="KW-0479">Metal-binding</keyword>
<keyword evidence="2 11" id="KW-0575">Peroxidase</keyword>
<keyword evidence="5 11" id="KW-0560">Oxidoreductase</keyword>
<feature type="compositionally biased region" description="Basic and acidic residues" evidence="9">
    <location>
        <begin position="65"/>
        <end position="76"/>
    </location>
</feature>
<sequence>MGAVQMGLLYVDPEEPNRNTDPLAAAQNIRETFGRMSMNDEETVALIAGGHTFGKPHGAPDPEQYIDREPEGAKIE</sequence>
<feature type="domain" description="Plant heme peroxidase family profile" evidence="10">
    <location>
        <begin position="21"/>
        <end position="59"/>
    </location>
</feature>
<dbReference type="STRING" id="203124.Tery_1759"/>
<evidence type="ECO:0000256" key="9">
    <source>
        <dbReference type="SAM" id="MobiDB-lite"/>
    </source>
</evidence>
<evidence type="ECO:0000256" key="7">
    <source>
        <dbReference type="ARBA" id="ARBA00023324"/>
    </source>
</evidence>
<dbReference type="InterPro" id="IPR000763">
    <property type="entry name" value="Catalase_peroxidase"/>
</dbReference>
<dbReference type="GO" id="GO:0005829">
    <property type="term" value="C:cytosol"/>
    <property type="evidence" value="ECO:0007669"/>
    <property type="project" value="TreeGrafter"/>
</dbReference>
<dbReference type="EMBL" id="CP000393">
    <property type="protein sequence ID" value="ABG51019.1"/>
    <property type="molecule type" value="Genomic_DNA"/>
</dbReference>
<comment type="catalytic activity">
    <reaction evidence="8">
        <text>2 H2O2 = O2 + 2 H2O</text>
        <dbReference type="Rhea" id="RHEA:20309"/>
        <dbReference type="ChEBI" id="CHEBI:15377"/>
        <dbReference type="ChEBI" id="CHEBI:15379"/>
        <dbReference type="ChEBI" id="CHEBI:16240"/>
        <dbReference type="EC" id="1.11.1.21"/>
    </reaction>
</comment>
<reference evidence="11" key="1">
    <citation type="submission" date="2006-06" db="EMBL/GenBank/DDBJ databases">
        <title>Complete sequence of Trichodesmium erythraeum IMS101.</title>
        <authorList>
            <consortium name="US DOE Joint Genome Institute"/>
            <person name="Copeland A."/>
            <person name="Lucas S."/>
            <person name="Lapidus A."/>
            <person name="Barry K."/>
            <person name="Detter J.C."/>
            <person name="Glavina del Rio T."/>
            <person name="Hammon N."/>
            <person name="Israni S."/>
            <person name="Dalin E."/>
            <person name="Tice H."/>
            <person name="Pitluck S."/>
            <person name="Kiss H."/>
            <person name="Munk A.C."/>
            <person name="Brettin T."/>
            <person name="Bruce D."/>
            <person name="Han C."/>
            <person name="Tapia R."/>
            <person name="Gilna P."/>
            <person name="Schmutz J."/>
            <person name="Larimer F."/>
            <person name="Land M."/>
            <person name="Hauser L."/>
            <person name="Kyrpides N."/>
            <person name="Kim E."/>
            <person name="Richardson P."/>
        </authorList>
    </citation>
    <scope>NUCLEOTIDE SEQUENCE [LARGE SCALE GENOMIC DNA]</scope>
    <source>
        <strain evidence="11">IMS101</strain>
    </source>
</reference>
<keyword evidence="7" id="KW-0376">Hydrogen peroxide</keyword>
<dbReference type="GO" id="GO:0020037">
    <property type="term" value="F:heme binding"/>
    <property type="evidence" value="ECO:0007669"/>
    <property type="project" value="InterPro"/>
</dbReference>
<dbReference type="PROSITE" id="PS00435">
    <property type="entry name" value="PEROXIDASE_1"/>
    <property type="match status" value="1"/>
</dbReference>
<evidence type="ECO:0000313" key="11">
    <source>
        <dbReference type="EMBL" id="ABG51019.1"/>
    </source>
</evidence>
<dbReference type="InterPro" id="IPR010255">
    <property type="entry name" value="Haem_peroxidase_sf"/>
</dbReference>
<dbReference type="InterPro" id="IPR002016">
    <property type="entry name" value="Haem_peroxidase"/>
</dbReference>
<dbReference type="SUPFAM" id="SSF48113">
    <property type="entry name" value="Heme-dependent peroxidases"/>
    <property type="match status" value="1"/>
</dbReference>
<organism evidence="11">
    <name type="scientific">Trichodesmium erythraeum (strain IMS101)</name>
    <dbReference type="NCBI Taxonomy" id="203124"/>
    <lineage>
        <taxon>Bacteria</taxon>
        <taxon>Bacillati</taxon>
        <taxon>Cyanobacteriota</taxon>
        <taxon>Cyanophyceae</taxon>
        <taxon>Oscillatoriophycideae</taxon>
        <taxon>Oscillatoriales</taxon>
        <taxon>Microcoleaceae</taxon>
        <taxon>Trichodesmium</taxon>
    </lineage>
</organism>
<dbReference type="EC" id="1.11.1.6" evidence="11"/>
<dbReference type="HOGENOM" id="CLU_2653439_0_0_3"/>
<dbReference type="GO" id="GO:0004096">
    <property type="term" value="F:catalase activity"/>
    <property type="evidence" value="ECO:0007669"/>
    <property type="project" value="UniProtKB-EC"/>
</dbReference>
<evidence type="ECO:0000256" key="6">
    <source>
        <dbReference type="ARBA" id="ARBA00023004"/>
    </source>
</evidence>
<dbReference type="GO" id="GO:0042744">
    <property type="term" value="P:hydrogen peroxide catabolic process"/>
    <property type="evidence" value="ECO:0007669"/>
    <property type="project" value="UniProtKB-KW"/>
</dbReference>
<proteinExistence type="predicted"/>
<evidence type="ECO:0000256" key="2">
    <source>
        <dbReference type="ARBA" id="ARBA00022559"/>
    </source>
</evidence>
<dbReference type="Pfam" id="PF00141">
    <property type="entry name" value="peroxidase"/>
    <property type="match status" value="1"/>
</dbReference>
<evidence type="ECO:0000256" key="1">
    <source>
        <dbReference type="ARBA" id="ARBA00001970"/>
    </source>
</evidence>
<dbReference type="KEGG" id="ter:Tery_1759"/>
<feature type="region of interest" description="Disordered" evidence="9">
    <location>
        <begin position="50"/>
        <end position="76"/>
    </location>
</feature>
<evidence type="ECO:0000259" key="10">
    <source>
        <dbReference type="Pfam" id="PF00141"/>
    </source>
</evidence>
<dbReference type="InterPro" id="IPR019793">
    <property type="entry name" value="Peroxidases_heam-ligand_BS"/>
</dbReference>
<keyword evidence="6" id="KW-0408">Iron</keyword>
<dbReference type="eggNOG" id="COG0376">
    <property type="taxonomic scope" value="Bacteria"/>
</dbReference>
<evidence type="ECO:0000256" key="4">
    <source>
        <dbReference type="ARBA" id="ARBA00022723"/>
    </source>
</evidence>
<keyword evidence="3" id="KW-0349">Heme</keyword>